<name>A0A8S5MMD3_9CAUD</name>
<organism evidence="1">
    <name type="scientific">Siphoviridae sp. ctxc31</name>
    <dbReference type="NCBI Taxonomy" id="2826520"/>
    <lineage>
        <taxon>Viruses</taxon>
        <taxon>Duplodnaviria</taxon>
        <taxon>Heunggongvirae</taxon>
        <taxon>Uroviricota</taxon>
        <taxon>Caudoviricetes</taxon>
    </lineage>
</organism>
<reference evidence="1" key="1">
    <citation type="journal article" date="2021" name="Proc. Natl. Acad. Sci. U.S.A.">
        <title>A Catalog of Tens of Thousands of Viruses from Human Metagenomes Reveals Hidden Associations with Chronic Diseases.</title>
        <authorList>
            <person name="Tisza M.J."/>
            <person name="Buck C.B."/>
        </authorList>
    </citation>
    <scope>NUCLEOTIDE SEQUENCE</scope>
    <source>
        <strain evidence="1">Ctxc31</strain>
    </source>
</reference>
<dbReference type="InterPro" id="IPR008969">
    <property type="entry name" value="CarboxyPept-like_regulatory"/>
</dbReference>
<dbReference type="SUPFAM" id="SSF49452">
    <property type="entry name" value="Starch-binding domain-like"/>
    <property type="match status" value="1"/>
</dbReference>
<sequence>MITQVSNTISTLKNLWIELFLDKTNKVTNVADGSVLNAVAFGTAKVAQKAIKDIAITEAKIFPETATGEYLDKSAALFGVSPRKGALGSSTYVRVYADPGTIYNETNFFVNQNGIRFSVNESVTVGRSGYAYVSVRSVNQGLVTNVDANSIINVTPAPSGHIECTNEYMATGGRDSEDDETFRIRIMTNLNTLSKGTLEYYTQIFQNIDDRILKVLNVGLGEDGIFYLYLVSQNGILFTQDELETLLEKSKSYFGLFELNLEGNVVGIQLKNAEWFFIGSERGMDFRIEIDPSYDVATVRKNIQVALTKYLDFRFWEAGKIVQWDDLLGIVKNAEGVKYVPDEYFFPYYDQEVPLNQLPRIKGFVMRNLEGIVLYDAGSELSPMFYPAGQEDLFQGLNDSALALRQPVYFTITDEDGNPLSGVRISVGSGSVITDEDGLATISLVNGNYIYTASKEKYKQQQGQFVVLNAPVYIGIVLELAPFQVSFMVEDQFGVPVVDATISIANQTLTTNVNGEATVLVKNGTYPYTVEKLGFDSNEGSSVVVDNSDVYVPVTLYYHKWVQTIFVKGLNSENFISGVLVEIGSDSYVTDDDGKVQVSLINGSYLAKFSKPGYVDTQALIVVLNQDETRTIEMDLYKYNVTIKVIELVSGKVIPDALITLNNGLVARTNSNGLVVFRLTNGEYTGTITNPIYDDLSINFNIDTSDADFVYQLDFRHYDVFITVVDSKNNPIQDALVSISDQVLVTDEDGKVQIGLQNGTYPYKVEKLGYYDFSGSVLVKDNDVSVVAKMVDYPWSVTFSVKDGNNPIQGAVININGQQYSTGQDGLVKLTLINGSYDYTVTKIGYVDVDRTLVVNNSNVSVDVPMVLRPWNVIFSVTSEGVPVEGASITVEGITVETNAGGIAVIGLVNGIHQYEISATEFQTKTGSVTVSNSDTSVQVSLDPVTYPITFVVRDKTTPTPALVQDAVVSAKGQSVLTNASGEAVLQLPKGDFEVSITKQNYISTTTQITVTGIDTINVQIDRIYLLDFTVTGEQGTILSGAKVVVSGEAIVLPAGQSSIELTTNDAGRTPQVQTINGSFHWGASFSDYSSSEGDDTIANANKTVAISLKRGKRAVFTVTDGTDPLQGANILIDNVTNYQTGVDGQVNVSLLAGNHTYKVSLVSYQTITGTVNVKEDETSYVNLTMVHGGLLTLNVKNGVANLSGATVVIKNSSGTTVKSGTTDSNGNISVDVPNGNYTYTTDASGYKQQPGSTTVSSADKTVQVQMQNYKYWGVTFNVKYKTTNLNGAAVSISNVKTIGGTSTANGTTNSSGQWILAASAKNDATLNGAVSWTASLSGYRSASGSFNIVNANQTINVTLEKYSTVTLTFVNYAGTALSGISVTMNNQTVTTNASGQAIFSNMIDGTYNWSSAAKSPYQAKSGSVTVNGANVNQQITLTSQVTVTFIAKDDAGTALSGATVKVAGTSKGTTNSSGQLAVTMQSQSAAYACTVELSGYQTWSGNVTVGLSNQTVNASLQYLVTFTATVKENTTSGVNVGSATVKLVNSSLGTFTGTTNSSGVATISNVKPGSYTYTISKSGYKDTTGSVTVSRSSHSQSATYALLRYYTFVVNVKRAGVNRNGVTVKLDGTSKGTTNSSGNITMSDVLYGSHTIAIDAGTYWKAFNQSYTISSTSTINIALTALYTAQFTISDANGPISGAKITLTGIATGTLTTNTSGIASKTEIVAGTLSYSVSAAGYTTKTGTVTLSGSNDSINTSITLAKAAKLVQITTPLNTETAINIESGFSKLEWCLVHAGAGGGGGNVRYNGGGGGGGSTILGELLTLLDGGIYTGGYIIRSGGAGGEGRTSIAPGGIGSKPDIANIWFRKNESYVYNILHQFNGNGGSGAGSEGRGSNGGPGSGLLNTSGVKLGIGGGGGGASEGETDLSAGGIGGAGGSVYYNGTTYNGGKGYSPTNISVPNGGGGGSGASSVSIGKNAVNYIGALSVSVPNDFEKYGITGSGEGGNGAIIGSGGESSLPNYGSGGKGGKIKESGLSGQQGILFIYYH</sequence>
<proteinExistence type="predicted"/>
<evidence type="ECO:0000313" key="1">
    <source>
        <dbReference type="EMBL" id="DAD83473.1"/>
    </source>
</evidence>
<dbReference type="SUPFAM" id="SSF49464">
    <property type="entry name" value="Carboxypeptidase regulatory domain-like"/>
    <property type="match status" value="8"/>
</dbReference>
<dbReference type="Gene3D" id="2.60.40.1120">
    <property type="entry name" value="Carboxypeptidase-like, regulatory domain"/>
    <property type="match status" value="11"/>
</dbReference>
<dbReference type="GO" id="GO:0030246">
    <property type="term" value="F:carbohydrate binding"/>
    <property type="evidence" value="ECO:0007669"/>
    <property type="project" value="InterPro"/>
</dbReference>
<dbReference type="SUPFAM" id="SSF49478">
    <property type="entry name" value="Cna protein B-type domain"/>
    <property type="match status" value="1"/>
</dbReference>
<dbReference type="EMBL" id="BK014938">
    <property type="protein sequence ID" value="DAD83473.1"/>
    <property type="molecule type" value="Genomic_DNA"/>
</dbReference>
<accession>A0A8S5MMD3</accession>
<protein>
    <submittedName>
        <fullName evidence="1">Baseplate J like protein</fullName>
    </submittedName>
</protein>
<dbReference type="InterPro" id="IPR013784">
    <property type="entry name" value="Carb-bd-like_fold"/>
</dbReference>